<evidence type="ECO:0000259" key="2">
    <source>
        <dbReference type="Pfam" id="PF02302"/>
    </source>
</evidence>
<dbReference type="Proteomes" id="UP000198847">
    <property type="component" value="Unassembled WGS sequence"/>
</dbReference>
<keyword evidence="1" id="KW-0808">Transferase</keyword>
<dbReference type="SUPFAM" id="SSF52794">
    <property type="entry name" value="PTS system IIB component-like"/>
    <property type="match status" value="1"/>
</dbReference>
<dbReference type="RefSeq" id="WP_091746636.1">
    <property type="nucleotide sequence ID" value="NZ_FODY01000010.1"/>
</dbReference>
<dbReference type="EMBL" id="FODY01000010">
    <property type="protein sequence ID" value="SEP11442.1"/>
    <property type="molecule type" value="Genomic_DNA"/>
</dbReference>
<dbReference type="CDD" id="cd05566">
    <property type="entry name" value="PTS_IIB_galactitol"/>
    <property type="match status" value="1"/>
</dbReference>
<proteinExistence type="predicted"/>
<dbReference type="InterPro" id="IPR036095">
    <property type="entry name" value="PTS_EIIB-like_sf"/>
</dbReference>
<name>A0A1H8V7J5_9FIRM</name>
<accession>A0A1H8V7J5</accession>
<feature type="domain" description="Phosphotransferase system EIIB component type 2/3" evidence="2">
    <location>
        <begin position="4"/>
        <end position="63"/>
    </location>
</feature>
<dbReference type="GO" id="GO:0009401">
    <property type="term" value="P:phosphoenolpyruvate-dependent sugar phosphotransferase system"/>
    <property type="evidence" value="ECO:0007669"/>
    <property type="project" value="InterPro"/>
</dbReference>
<dbReference type="Pfam" id="PF02302">
    <property type="entry name" value="PTS_IIB"/>
    <property type="match status" value="1"/>
</dbReference>
<organism evidence="3 4">
    <name type="scientific">Propionispora vibrioides</name>
    <dbReference type="NCBI Taxonomy" id="112903"/>
    <lineage>
        <taxon>Bacteria</taxon>
        <taxon>Bacillati</taxon>
        <taxon>Bacillota</taxon>
        <taxon>Negativicutes</taxon>
        <taxon>Selenomonadales</taxon>
        <taxon>Sporomusaceae</taxon>
        <taxon>Propionispora</taxon>
    </lineage>
</organism>
<dbReference type="Gene3D" id="3.40.50.2300">
    <property type="match status" value="1"/>
</dbReference>
<dbReference type="OrthoDB" id="6505030at2"/>
<keyword evidence="4" id="KW-1185">Reference proteome</keyword>
<sequence>MKKRVIVACGGAVATSTVAANRIVELCKKEGVDIEIVQCRVSEISANCQNQKVDLIVTTSRVTKDYGIPLESGMPFVSGVGAKEAGEKILAHLRK</sequence>
<evidence type="ECO:0000313" key="3">
    <source>
        <dbReference type="EMBL" id="SEP11442.1"/>
    </source>
</evidence>
<dbReference type="STRING" id="112903.SAMN04490178_110122"/>
<evidence type="ECO:0000256" key="1">
    <source>
        <dbReference type="ARBA" id="ARBA00022679"/>
    </source>
</evidence>
<gene>
    <name evidence="3" type="ORF">SAMN04490178_110122</name>
</gene>
<dbReference type="InterPro" id="IPR003501">
    <property type="entry name" value="PTS_EIIB_2/3"/>
</dbReference>
<dbReference type="GO" id="GO:0008982">
    <property type="term" value="F:protein-N(PI)-phosphohistidine-sugar phosphotransferase activity"/>
    <property type="evidence" value="ECO:0007669"/>
    <property type="project" value="InterPro"/>
</dbReference>
<reference evidence="3 4" key="1">
    <citation type="submission" date="2016-10" db="EMBL/GenBank/DDBJ databases">
        <authorList>
            <person name="de Groot N.N."/>
        </authorList>
    </citation>
    <scope>NUCLEOTIDE SEQUENCE [LARGE SCALE GENOMIC DNA]</scope>
    <source>
        <strain evidence="3 4">DSM 13305</strain>
    </source>
</reference>
<dbReference type="AlphaFoldDB" id="A0A1H8V7J5"/>
<protein>
    <submittedName>
        <fullName evidence="3">PTS system, galactitol-specific IIB component</fullName>
    </submittedName>
</protein>
<evidence type="ECO:0000313" key="4">
    <source>
        <dbReference type="Proteomes" id="UP000198847"/>
    </source>
</evidence>
<dbReference type="NCBIfam" id="NF007643">
    <property type="entry name" value="PRK10310.1"/>
    <property type="match status" value="1"/>
</dbReference>